<keyword evidence="1" id="KW-0812">Transmembrane</keyword>
<evidence type="ECO:0000313" key="2">
    <source>
        <dbReference type="EMBL" id="MFC0423573.1"/>
    </source>
</evidence>
<proteinExistence type="predicted"/>
<keyword evidence="1" id="KW-0472">Membrane</keyword>
<comment type="caution">
    <text evidence="2">The sequence shown here is derived from an EMBL/GenBank/DDBJ whole genome shotgun (WGS) entry which is preliminary data.</text>
</comment>
<dbReference type="Proteomes" id="UP001589855">
    <property type="component" value="Unassembled WGS sequence"/>
</dbReference>
<evidence type="ECO:0000256" key="1">
    <source>
        <dbReference type="SAM" id="Phobius"/>
    </source>
</evidence>
<dbReference type="EMBL" id="JBHLUK010000054">
    <property type="protein sequence ID" value="MFC0423573.1"/>
    <property type="molecule type" value="Genomic_DNA"/>
</dbReference>
<organism evidence="2 3">
    <name type="scientific">Lactiplantibacillus plajomi</name>
    <dbReference type="NCBI Taxonomy" id="1457217"/>
    <lineage>
        <taxon>Bacteria</taxon>
        <taxon>Bacillati</taxon>
        <taxon>Bacillota</taxon>
        <taxon>Bacilli</taxon>
        <taxon>Lactobacillales</taxon>
        <taxon>Lactobacillaceae</taxon>
        <taxon>Lactiplantibacillus</taxon>
    </lineage>
</organism>
<evidence type="ECO:0000313" key="3">
    <source>
        <dbReference type="Proteomes" id="UP001589855"/>
    </source>
</evidence>
<gene>
    <name evidence="2" type="ORF">ACFFGS_05490</name>
</gene>
<reference evidence="2 3" key="1">
    <citation type="submission" date="2024-09" db="EMBL/GenBank/DDBJ databases">
        <authorList>
            <person name="Sun Q."/>
            <person name="Mori K."/>
        </authorList>
    </citation>
    <scope>NUCLEOTIDE SEQUENCE [LARGE SCALE GENOMIC DNA]</scope>
    <source>
        <strain evidence="2 3">TBRC 4575</strain>
    </source>
</reference>
<name>A0ABV6K6B6_9LACO</name>
<evidence type="ECO:0008006" key="4">
    <source>
        <dbReference type="Google" id="ProtNLM"/>
    </source>
</evidence>
<keyword evidence="1" id="KW-1133">Transmembrane helix</keyword>
<sequence>MMKTRFSWTLSNCFAILLLLLGAILTSWALITSFGTRISVDAVVTAAGLWIVGVIFLHPAPISILIPAIALVSLGAGYASYYSSPHSWLGAIVAVLITGAILSYGLSLRKTIRQRHSHWYH</sequence>
<accession>A0ABV6K6B6</accession>
<dbReference type="RefSeq" id="WP_225425700.1">
    <property type="nucleotide sequence ID" value="NZ_BAABRM010000032.1"/>
</dbReference>
<feature type="transmembrane region" description="Helical" evidence="1">
    <location>
        <begin position="88"/>
        <end position="106"/>
    </location>
</feature>
<protein>
    <recommendedName>
        <fullName evidence="4">Integral membrane protein</fullName>
    </recommendedName>
</protein>
<keyword evidence="3" id="KW-1185">Reference proteome</keyword>